<dbReference type="GO" id="GO:0046168">
    <property type="term" value="P:glycerol-3-phosphate catabolic process"/>
    <property type="evidence" value="ECO:0007669"/>
    <property type="project" value="InterPro"/>
</dbReference>
<dbReference type="InterPro" id="IPR013328">
    <property type="entry name" value="6PGD_dom2"/>
</dbReference>
<dbReference type="GO" id="GO:0005829">
    <property type="term" value="C:cytosol"/>
    <property type="evidence" value="ECO:0007669"/>
    <property type="project" value="TreeGrafter"/>
</dbReference>
<protein>
    <submittedName>
        <fullName evidence="12">Glycerol-3-phosphate dehydrogenase [NAD(P)+]</fullName>
    </submittedName>
</protein>
<dbReference type="AlphaFoldDB" id="A0A0G1WXI6"/>
<evidence type="ECO:0000256" key="1">
    <source>
        <dbReference type="ARBA" id="ARBA00011009"/>
    </source>
</evidence>
<evidence type="ECO:0000256" key="4">
    <source>
        <dbReference type="ARBA" id="ARBA00023098"/>
    </source>
</evidence>
<evidence type="ECO:0000256" key="8">
    <source>
        <dbReference type="PIRSR" id="PIRSR000114-2"/>
    </source>
</evidence>
<dbReference type="InterPro" id="IPR008927">
    <property type="entry name" value="6-PGluconate_DH-like_C_sf"/>
</dbReference>
<feature type="binding site" evidence="9">
    <location>
        <position position="103"/>
    </location>
    <ligand>
        <name>NAD(+)</name>
        <dbReference type="ChEBI" id="CHEBI:57540"/>
    </ligand>
</feature>
<dbReference type="InterPro" id="IPR036291">
    <property type="entry name" value="NAD(P)-bd_dom_sf"/>
</dbReference>
<keyword evidence="3" id="KW-0560">Oxidoreductase</keyword>
<dbReference type="SUPFAM" id="SSF51735">
    <property type="entry name" value="NAD(P)-binding Rossmann-fold domains"/>
    <property type="match status" value="1"/>
</dbReference>
<dbReference type="EMBL" id="LCOY01000046">
    <property type="protein sequence ID" value="KKU86920.1"/>
    <property type="molecule type" value="Genomic_DNA"/>
</dbReference>
<feature type="binding site" evidence="9">
    <location>
        <position position="219"/>
    </location>
    <ligand>
        <name>NAD(+)</name>
        <dbReference type="ChEBI" id="CHEBI:57540"/>
    </ligand>
</feature>
<dbReference type="InterPro" id="IPR011128">
    <property type="entry name" value="G3P_DH_NAD-dep_N"/>
</dbReference>
<name>A0A0G1WXI6_9BACT</name>
<evidence type="ECO:0000256" key="9">
    <source>
        <dbReference type="PIRSR" id="PIRSR000114-3"/>
    </source>
</evidence>
<keyword evidence="2" id="KW-0444">Lipid biosynthesis</keyword>
<evidence type="ECO:0000256" key="7">
    <source>
        <dbReference type="PIRSR" id="PIRSR000114-1"/>
    </source>
</evidence>
<dbReference type="GO" id="GO:0047952">
    <property type="term" value="F:glycerol-3-phosphate dehydrogenase [NAD(P)+] activity"/>
    <property type="evidence" value="ECO:0007669"/>
    <property type="project" value="TreeGrafter"/>
</dbReference>
<organism evidence="12 13">
    <name type="scientific">Candidatus Gottesmanbacteria bacterium GW2011_GWA2_47_9</name>
    <dbReference type="NCBI Taxonomy" id="1618445"/>
    <lineage>
        <taxon>Bacteria</taxon>
        <taxon>Candidatus Gottesmaniibacteriota</taxon>
    </lineage>
</organism>
<dbReference type="InterPro" id="IPR006109">
    <property type="entry name" value="G3P_DH_NAD-dep_C"/>
</dbReference>
<feature type="binding site" evidence="8">
    <location>
        <begin position="219"/>
        <end position="220"/>
    </location>
    <ligand>
        <name>substrate</name>
    </ligand>
</feature>
<dbReference type="Pfam" id="PF07479">
    <property type="entry name" value="NAD_Gly3P_dh_C"/>
    <property type="match status" value="1"/>
</dbReference>
<keyword evidence="9" id="KW-0520">NAD</keyword>
<dbReference type="GO" id="GO:0005975">
    <property type="term" value="P:carbohydrate metabolic process"/>
    <property type="evidence" value="ECO:0007669"/>
    <property type="project" value="InterPro"/>
</dbReference>
<proteinExistence type="inferred from homology"/>
<evidence type="ECO:0000256" key="2">
    <source>
        <dbReference type="ARBA" id="ARBA00022516"/>
    </source>
</evidence>
<dbReference type="PANTHER" id="PTHR11728:SF1">
    <property type="entry name" value="GLYCEROL-3-PHOSPHATE DEHYDROGENASE [NAD(+)] 2, CHLOROPLASTIC"/>
    <property type="match status" value="1"/>
</dbReference>
<dbReference type="PROSITE" id="PS00957">
    <property type="entry name" value="NAD_G3PDH"/>
    <property type="match status" value="1"/>
</dbReference>
<keyword evidence="5" id="KW-0594">Phospholipid biosynthesis</keyword>
<dbReference type="GO" id="GO:0051287">
    <property type="term" value="F:NAD binding"/>
    <property type="evidence" value="ECO:0007669"/>
    <property type="project" value="InterPro"/>
</dbReference>
<evidence type="ECO:0000256" key="6">
    <source>
        <dbReference type="ARBA" id="ARBA00023264"/>
    </source>
</evidence>
<feature type="binding site" evidence="8">
    <location>
        <position position="70"/>
    </location>
    <ligand>
        <name>substrate</name>
    </ligand>
</feature>
<comment type="similarity">
    <text evidence="1">Belongs to the NAD-dependent glycerol-3-phosphate dehydrogenase family.</text>
</comment>
<dbReference type="SUPFAM" id="SSF48179">
    <property type="entry name" value="6-phosphogluconate dehydrogenase C-terminal domain-like"/>
    <property type="match status" value="1"/>
</dbReference>
<sequence length="292" mass="32077">MNIHILGNGAWGNALFSVVKHNCPIVSIVKRSQKLIDPDVVVLSVPTQSIRESLKNISTDKNIIIVNTAKGIEKSTHLLPHKIVQSIFGNDVEYYTLIGPSFAQEVIKQMPTLVNLGYSKKNSNNIKVKNLFQTDFFRVKLTAGVEVLELSAAFKNIYAIACGLADGLGYGANTRVKLIVLAVDEMNTLYERLHWTIDSHITAGTVGDLILTCNSAESRNFTFGSLLAAHSVQDALTMVDSTVEGINSLTSVGYFEKKAGTKLLLADFVSNIVKMDNPKMVKTNFENFVKRV</sequence>
<keyword evidence="4" id="KW-0443">Lipid metabolism</keyword>
<feature type="active site" description="Proton acceptor" evidence="7">
    <location>
        <position position="155"/>
    </location>
</feature>
<dbReference type="PANTHER" id="PTHR11728">
    <property type="entry name" value="GLYCEROL-3-PHOSPHATE DEHYDROGENASE"/>
    <property type="match status" value="1"/>
</dbReference>
<feature type="domain" description="Glycerol-3-phosphate dehydrogenase NAD-dependent C-terminal" evidence="11">
    <location>
        <begin position="148"/>
        <end position="276"/>
    </location>
</feature>
<evidence type="ECO:0000256" key="3">
    <source>
        <dbReference type="ARBA" id="ARBA00023002"/>
    </source>
</evidence>
<dbReference type="InterPro" id="IPR006168">
    <property type="entry name" value="G3P_DH_NAD-dep"/>
</dbReference>
<comment type="caution">
    <text evidence="12">The sequence shown here is derived from an EMBL/GenBank/DDBJ whole genome shotgun (WGS) entry which is preliminary data.</text>
</comment>
<evidence type="ECO:0000313" key="12">
    <source>
        <dbReference type="EMBL" id="KKU86920.1"/>
    </source>
</evidence>
<dbReference type="Proteomes" id="UP000034739">
    <property type="component" value="Unassembled WGS sequence"/>
</dbReference>
<dbReference type="PIRSF" id="PIRSF000114">
    <property type="entry name" value="Glycerol-3-P_dh"/>
    <property type="match status" value="1"/>
</dbReference>
<evidence type="ECO:0000256" key="5">
    <source>
        <dbReference type="ARBA" id="ARBA00023209"/>
    </source>
</evidence>
<dbReference type="Gene3D" id="1.10.1040.10">
    <property type="entry name" value="N-(1-d-carboxylethyl)-l-norvaline Dehydrogenase, domain 2"/>
    <property type="match status" value="1"/>
</dbReference>
<dbReference type="Gene3D" id="3.40.50.720">
    <property type="entry name" value="NAD(P)-binding Rossmann-like Domain"/>
    <property type="match status" value="1"/>
</dbReference>
<evidence type="ECO:0000259" key="11">
    <source>
        <dbReference type="Pfam" id="PF07479"/>
    </source>
</evidence>
<reference evidence="12 13" key="1">
    <citation type="journal article" date="2015" name="Nature">
        <title>rRNA introns, odd ribosomes, and small enigmatic genomes across a large radiation of phyla.</title>
        <authorList>
            <person name="Brown C.T."/>
            <person name="Hug L.A."/>
            <person name="Thomas B.C."/>
            <person name="Sharon I."/>
            <person name="Castelle C.J."/>
            <person name="Singh A."/>
            <person name="Wilkins M.J."/>
            <person name="Williams K.H."/>
            <person name="Banfield J.F."/>
        </authorList>
    </citation>
    <scope>NUCLEOTIDE SEQUENCE [LARGE SCALE GENOMIC DNA]</scope>
</reference>
<accession>A0A0G1WXI6</accession>
<dbReference type="Pfam" id="PF01210">
    <property type="entry name" value="NAD_Gly3P_dh_N"/>
    <property type="match status" value="1"/>
</dbReference>
<gene>
    <name evidence="12" type="ORF">UY16_C0046G0006</name>
</gene>
<feature type="domain" description="Glycerol-3-phosphate dehydrogenase NAD-dependent N-terminal" evidence="10">
    <location>
        <begin position="37"/>
        <end position="122"/>
    </location>
</feature>
<keyword evidence="6" id="KW-1208">Phospholipid metabolism</keyword>
<dbReference type="GO" id="GO:0008654">
    <property type="term" value="P:phospholipid biosynthetic process"/>
    <property type="evidence" value="ECO:0007669"/>
    <property type="project" value="UniProtKB-KW"/>
</dbReference>
<evidence type="ECO:0000259" key="10">
    <source>
        <dbReference type="Pfam" id="PF01210"/>
    </source>
</evidence>
<evidence type="ECO:0000313" key="13">
    <source>
        <dbReference type="Proteomes" id="UP000034739"/>
    </source>
</evidence>